<comment type="pathway">
    <text evidence="2">Carbohydrate biosynthesis; dTDP-L-rhamnose biosynthesis.</text>
</comment>
<sequence>MSIKVLLFGANGNLGSMIKKYSFASNSEIELISWTREDGNVTQFDLVKEKLLQIKPNVVINTIAYNGVDACEDDEKEQENAKKLNIDFIRLLCEICLEINAQFITFSTNYVFSGKKEYYVESDLTDPINFYGYTKKIGEEIVTEYIQKGLTASILRVANLFGENEVGKSSKKNFFDAIIEASIKQKKLHVVDDEKCCFTYTKDVAKVIETFVNRPNDMKGIHHVINSGEAKTWYQATKILFDKLDIHVDVEPINGLELARKAKRPRSAVLKVTNSNTPILRDFNQALDEYINYLQIKLNE</sequence>
<accession>A0A1Y4QWE5</accession>
<dbReference type="GO" id="GO:0019305">
    <property type="term" value="P:dTDP-rhamnose biosynthetic process"/>
    <property type="evidence" value="ECO:0007669"/>
    <property type="project" value="UniProtKB-UniPathway"/>
</dbReference>
<feature type="domain" description="RmlD-like substrate binding" evidence="3">
    <location>
        <begin position="4"/>
        <end position="294"/>
    </location>
</feature>
<evidence type="ECO:0000313" key="4">
    <source>
        <dbReference type="EMBL" id="OUQ09634.1"/>
    </source>
</evidence>
<dbReference type="EC" id="1.1.1.133" evidence="2"/>
<evidence type="ECO:0000313" key="5">
    <source>
        <dbReference type="Proteomes" id="UP000196074"/>
    </source>
</evidence>
<comment type="function">
    <text evidence="2">Catalyzes the reduction of dTDP-6-deoxy-L-lyxo-4-hexulose to yield dTDP-L-rhamnose.</text>
</comment>
<keyword evidence="2" id="KW-0521">NADP</keyword>
<dbReference type="Pfam" id="PF04321">
    <property type="entry name" value="RmlD_sub_bind"/>
    <property type="match status" value="1"/>
</dbReference>
<dbReference type="CDD" id="cd05254">
    <property type="entry name" value="dTDP_HR_like_SDR_e"/>
    <property type="match status" value="1"/>
</dbReference>
<organism evidence="4 5">
    <name type="scientific">Enterococcus cecorum</name>
    <dbReference type="NCBI Taxonomy" id="44008"/>
    <lineage>
        <taxon>Bacteria</taxon>
        <taxon>Bacillati</taxon>
        <taxon>Bacillota</taxon>
        <taxon>Bacilli</taxon>
        <taxon>Lactobacillales</taxon>
        <taxon>Enterococcaceae</taxon>
        <taxon>Enterococcus</taxon>
    </lineage>
</organism>
<evidence type="ECO:0000256" key="1">
    <source>
        <dbReference type="ARBA" id="ARBA00010944"/>
    </source>
</evidence>
<dbReference type="InterPro" id="IPR005913">
    <property type="entry name" value="dTDP_dehydrorham_reduct"/>
</dbReference>
<dbReference type="AlphaFoldDB" id="A0A1Y4QWE5"/>
<dbReference type="InterPro" id="IPR036291">
    <property type="entry name" value="NAD(P)-bd_dom_sf"/>
</dbReference>
<evidence type="ECO:0000259" key="3">
    <source>
        <dbReference type="Pfam" id="PF04321"/>
    </source>
</evidence>
<evidence type="ECO:0000256" key="2">
    <source>
        <dbReference type="RuleBase" id="RU364082"/>
    </source>
</evidence>
<dbReference type="GO" id="GO:0008831">
    <property type="term" value="F:dTDP-4-dehydrorhamnose reductase activity"/>
    <property type="evidence" value="ECO:0007669"/>
    <property type="project" value="UniProtKB-EC"/>
</dbReference>
<keyword evidence="2" id="KW-0560">Oxidoreductase</keyword>
<dbReference type="PANTHER" id="PTHR10491:SF4">
    <property type="entry name" value="METHIONINE ADENOSYLTRANSFERASE 2 SUBUNIT BETA"/>
    <property type="match status" value="1"/>
</dbReference>
<proteinExistence type="inferred from homology"/>
<reference evidence="5" key="1">
    <citation type="submission" date="2017-04" db="EMBL/GenBank/DDBJ databases">
        <title>Function of individual gut microbiota members based on whole genome sequencing of pure cultures obtained from chicken caecum.</title>
        <authorList>
            <person name="Medvecky M."/>
            <person name="Cejkova D."/>
            <person name="Polansky O."/>
            <person name="Karasova D."/>
            <person name="Kubasova T."/>
            <person name="Cizek A."/>
            <person name="Rychlik I."/>
        </authorList>
    </citation>
    <scope>NUCLEOTIDE SEQUENCE [LARGE SCALE GENOMIC DNA]</scope>
    <source>
        <strain evidence="5">An144</strain>
    </source>
</reference>
<dbReference type="PANTHER" id="PTHR10491">
    <property type="entry name" value="DTDP-4-DEHYDRORHAMNOSE REDUCTASE"/>
    <property type="match status" value="1"/>
</dbReference>
<dbReference type="RefSeq" id="WP_080961457.1">
    <property type="nucleotide sequence ID" value="NZ_JAXOGX010000009.1"/>
</dbReference>
<dbReference type="SUPFAM" id="SSF51735">
    <property type="entry name" value="NAD(P)-binding Rossmann-fold domains"/>
    <property type="match status" value="1"/>
</dbReference>
<comment type="caution">
    <text evidence="4">The sequence shown here is derived from an EMBL/GenBank/DDBJ whole genome shotgun (WGS) entry which is preliminary data.</text>
</comment>
<protein>
    <recommendedName>
        <fullName evidence="2">dTDP-4-dehydrorhamnose reductase</fullName>
        <ecNumber evidence="2">1.1.1.133</ecNumber>
    </recommendedName>
</protein>
<name>A0A1Y4QWE5_9ENTE</name>
<gene>
    <name evidence="4" type="ORF">B5E88_09300</name>
</gene>
<dbReference type="EMBL" id="NFLC01000019">
    <property type="protein sequence ID" value="OUQ09634.1"/>
    <property type="molecule type" value="Genomic_DNA"/>
</dbReference>
<dbReference type="InterPro" id="IPR029903">
    <property type="entry name" value="RmlD-like-bd"/>
</dbReference>
<dbReference type="Proteomes" id="UP000196074">
    <property type="component" value="Unassembled WGS sequence"/>
</dbReference>
<comment type="similarity">
    <text evidence="1 2">Belongs to the dTDP-4-dehydrorhamnose reductase family.</text>
</comment>
<dbReference type="Gene3D" id="3.40.50.720">
    <property type="entry name" value="NAD(P)-binding Rossmann-like Domain"/>
    <property type="match status" value="1"/>
</dbReference>
<dbReference type="GO" id="GO:0005829">
    <property type="term" value="C:cytosol"/>
    <property type="evidence" value="ECO:0007669"/>
    <property type="project" value="TreeGrafter"/>
</dbReference>
<dbReference type="UniPathway" id="UPA00124"/>
<dbReference type="Gene3D" id="3.90.25.10">
    <property type="entry name" value="UDP-galactose 4-epimerase, domain 1"/>
    <property type="match status" value="1"/>
</dbReference>